<reference evidence="1 2" key="1">
    <citation type="submission" date="2018-10" db="EMBL/GenBank/DDBJ databases">
        <title>Ulvibacterium marinum gen. nov., sp. nov., a novel marine bacterium of the family Flavobacteriaceae, isolated from a culture of the green alga Ulva prolifera.</title>
        <authorList>
            <person name="Zhang Z."/>
        </authorList>
    </citation>
    <scope>NUCLEOTIDE SEQUENCE [LARGE SCALE GENOMIC DNA]</scope>
    <source>
        <strain evidence="1 2">CCMM003</strain>
    </source>
</reference>
<keyword evidence="2" id="KW-1185">Reference proteome</keyword>
<protein>
    <submittedName>
        <fullName evidence="1">Uncharacterized protein</fullName>
    </submittedName>
</protein>
<dbReference type="EMBL" id="RBCJ01000002">
    <property type="protein sequence ID" value="RKN81146.1"/>
    <property type="molecule type" value="Genomic_DNA"/>
</dbReference>
<sequence length="81" mass="9708">MVEDNTLTSLHFHIKLINVAINLKWDWELNTLHFRSKCFLRKCIWKSTSDFESVFQIGNALLFKKNFRCFFGAYLLKKSFD</sequence>
<gene>
    <name evidence="1" type="ORF">D7Z94_09390</name>
</gene>
<name>A0A3B0CDX1_9FLAO</name>
<dbReference type="Proteomes" id="UP000276603">
    <property type="component" value="Unassembled WGS sequence"/>
</dbReference>
<evidence type="ECO:0000313" key="1">
    <source>
        <dbReference type="EMBL" id="RKN81146.1"/>
    </source>
</evidence>
<accession>A0A3B0CDX1</accession>
<dbReference type="AlphaFoldDB" id="A0A3B0CDX1"/>
<proteinExistence type="predicted"/>
<comment type="caution">
    <text evidence="1">The sequence shown here is derived from an EMBL/GenBank/DDBJ whole genome shotgun (WGS) entry which is preliminary data.</text>
</comment>
<evidence type="ECO:0000313" key="2">
    <source>
        <dbReference type="Proteomes" id="UP000276603"/>
    </source>
</evidence>
<organism evidence="1 2">
    <name type="scientific">Ulvibacterium marinum</name>
    <dbReference type="NCBI Taxonomy" id="2419782"/>
    <lineage>
        <taxon>Bacteria</taxon>
        <taxon>Pseudomonadati</taxon>
        <taxon>Bacteroidota</taxon>
        <taxon>Flavobacteriia</taxon>
        <taxon>Flavobacteriales</taxon>
        <taxon>Flavobacteriaceae</taxon>
        <taxon>Ulvibacterium</taxon>
    </lineage>
</organism>